<keyword evidence="1" id="KW-0479">Metal-binding</keyword>
<dbReference type="GeneID" id="30582473"/>
<feature type="binding site" evidence="1">
    <location>
        <position position="216"/>
    </location>
    <ligand>
        <name>Mg(2+)</name>
        <dbReference type="ChEBI" id="CHEBI:18420"/>
        <label>3</label>
    </ligand>
</feature>
<keyword evidence="1" id="KW-0547">Nucleotide-binding</keyword>
<comment type="catalytic activity">
    <reaction evidence="1">
        <text>thiamine phosphate + ATP = thiamine diphosphate + ADP</text>
        <dbReference type="Rhea" id="RHEA:15913"/>
        <dbReference type="ChEBI" id="CHEBI:30616"/>
        <dbReference type="ChEBI" id="CHEBI:37575"/>
        <dbReference type="ChEBI" id="CHEBI:58937"/>
        <dbReference type="ChEBI" id="CHEBI:456216"/>
        <dbReference type="EC" id="2.7.4.16"/>
    </reaction>
</comment>
<evidence type="ECO:0000313" key="7">
    <source>
        <dbReference type="Proteomes" id="UP000186879"/>
    </source>
</evidence>
<comment type="similarity">
    <text evidence="1">Belongs to the thiamine-monophosphate kinase family.</text>
</comment>
<evidence type="ECO:0000313" key="5">
    <source>
        <dbReference type="EMBL" id="RNI10768.1"/>
    </source>
</evidence>
<dbReference type="InterPro" id="IPR006283">
    <property type="entry name" value="ThiL-like"/>
</dbReference>
<feature type="binding site" evidence="1">
    <location>
        <position position="52"/>
    </location>
    <ligand>
        <name>Mg(2+)</name>
        <dbReference type="ChEBI" id="CHEBI:18420"/>
        <label>2</label>
    </ligand>
</feature>
<dbReference type="Proteomes" id="UP000198669">
    <property type="component" value="Unassembled WGS sequence"/>
</dbReference>
<comment type="caution">
    <text evidence="1">Lacks conserved residue(s) required for the propagation of feature annotation.</text>
</comment>
<evidence type="ECO:0000313" key="6">
    <source>
        <dbReference type="EMBL" id="SDW04102.1"/>
    </source>
</evidence>
<feature type="binding site" evidence="1">
    <location>
        <position position="36"/>
    </location>
    <ligand>
        <name>Mg(2+)</name>
        <dbReference type="ChEBI" id="CHEBI:18420"/>
        <label>4</label>
    </ligand>
</feature>
<feature type="binding site" evidence="1">
    <location>
        <position position="153"/>
    </location>
    <ligand>
        <name>ATP</name>
        <dbReference type="ChEBI" id="CHEBI:30616"/>
    </ligand>
</feature>
<dbReference type="EMBL" id="RJJG01000001">
    <property type="protein sequence ID" value="RNI10768.1"/>
    <property type="molecule type" value="Genomic_DNA"/>
</dbReference>
<protein>
    <recommendedName>
        <fullName evidence="1">Thiamine-monophosphate kinase</fullName>
        <shortName evidence="1">TMP kinase</shortName>
        <shortName evidence="1">Thiamine-phosphate kinase</shortName>
        <ecNumber evidence="1">2.7.4.16</ecNumber>
    </recommendedName>
</protein>
<feature type="binding site" evidence="1">
    <location>
        <position position="80"/>
    </location>
    <ligand>
        <name>Mg(2+)</name>
        <dbReference type="ChEBI" id="CHEBI:18420"/>
        <label>4</label>
    </ligand>
</feature>
<dbReference type="CDD" id="cd02194">
    <property type="entry name" value="ThiL"/>
    <property type="match status" value="1"/>
</dbReference>
<feature type="binding site" evidence="1">
    <location>
        <position position="51"/>
    </location>
    <ligand>
        <name>Mg(2+)</name>
        <dbReference type="ChEBI" id="CHEBI:18420"/>
        <label>1</label>
    </ligand>
</feature>
<feature type="binding site" evidence="1">
    <location>
        <begin position="127"/>
        <end position="128"/>
    </location>
    <ligand>
        <name>ATP</name>
        <dbReference type="ChEBI" id="CHEBI:30616"/>
    </ligand>
</feature>
<dbReference type="SUPFAM" id="SSF56042">
    <property type="entry name" value="PurM C-terminal domain-like"/>
    <property type="match status" value="1"/>
</dbReference>
<feature type="binding site" evidence="1">
    <location>
        <position position="59"/>
    </location>
    <ligand>
        <name>substrate</name>
    </ligand>
</feature>
<dbReference type="PANTHER" id="PTHR30270">
    <property type="entry name" value="THIAMINE-MONOPHOSPHATE KINASE"/>
    <property type="match status" value="1"/>
</dbReference>
<dbReference type="GO" id="GO:0000287">
    <property type="term" value="F:magnesium ion binding"/>
    <property type="evidence" value="ECO:0007669"/>
    <property type="project" value="UniProtKB-UniRule"/>
</dbReference>
<evidence type="ECO:0000259" key="3">
    <source>
        <dbReference type="Pfam" id="PF02769"/>
    </source>
</evidence>
<dbReference type="GO" id="GO:0009228">
    <property type="term" value="P:thiamine biosynthetic process"/>
    <property type="evidence" value="ECO:0007669"/>
    <property type="project" value="UniProtKB-KW"/>
</dbReference>
<dbReference type="InterPro" id="IPR036921">
    <property type="entry name" value="PurM-like_N_sf"/>
</dbReference>
<keyword evidence="1 4" id="KW-0418">Kinase</keyword>
<dbReference type="EMBL" id="CP017921">
    <property type="protein sequence ID" value="APH38362.1"/>
    <property type="molecule type" value="Genomic_DNA"/>
</dbReference>
<gene>
    <name evidence="1 5" type="primary">thiL</name>
    <name evidence="4" type="ORF">BHR79_01910</name>
    <name evidence="5" type="ORF">EFE40_00875</name>
    <name evidence="6" type="ORF">SAMN04515625_0207</name>
</gene>
<organism evidence="4 7">
    <name type="scientific">Methanohalophilus halophilus</name>
    <dbReference type="NCBI Taxonomy" id="2177"/>
    <lineage>
        <taxon>Archaea</taxon>
        <taxon>Methanobacteriati</taxon>
        <taxon>Methanobacteriota</taxon>
        <taxon>Stenosarchaea group</taxon>
        <taxon>Methanomicrobia</taxon>
        <taxon>Methanosarcinales</taxon>
        <taxon>Methanosarcinaceae</taxon>
        <taxon>Methanohalophilus</taxon>
    </lineage>
</organism>
<keyword evidence="7" id="KW-1185">Reference proteome</keyword>
<feature type="binding site" evidence="1">
    <location>
        <position position="50"/>
    </location>
    <ligand>
        <name>Mg(2+)</name>
        <dbReference type="ChEBI" id="CHEBI:18420"/>
        <label>4</label>
    </ligand>
</feature>
<keyword evidence="1 5" id="KW-0808">Transferase</keyword>
<dbReference type="Proteomes" id="UP000186879">
    <property type="component" value="Chromosome"/>
</dbReference>
<dbReference type="UniPathway" id="UPA00060">
    <property type="reaction ID" value="UER00142"/>
</dbReference>
<feature type="binding site" evidence="1">
    <location>
        <position position="219"/>
    </location>
    <ligand>
        <name>Mg(2+)</name>
        <dbReference type="ChEBI" id="CHEBI:18420"/>
        <label>5</label>
    </ligand>
</feature>
<dbReference type="RefSeq" id="WP_072560679.1">
    <property type="nucleotide sequence ID" value="NZ_CP017921.1"/>
</dbReference>
<dbReference type="InterPro" id="IPR010918">
    <property type="entry name" value="PurM-like_C_dom"/>
</dbReference>
<dbReference type="Pfam" id="PF02769">
    <property type="entry name" value="AIRS_C"/>
    <property type="match status" value="1"/>
</dbReference>
<dbReference type="AlphaFoldDB" id="A0A1L3Q0G1"/>
<dbReference type="InterPro" id="IPR036676">
    <property type="entry name" value="PurM-like_C_sf"/>
</dbReference>
<reference evidence="4 7" key="1">
    <citation type="submission" date="2016-10" db="EMBL/GenBank/DDBJ databases">
        <title>Methanohalophilus halophilus.</title>
        <authorList>
            <person name="L'haridon S."/>
        </authorList>
    </citation>
    <scope>NUCLEOTIDE SEQUENCE [LARGE SCALE GENOMIC DNA]</scope>
    <source>
        <strain evidence="4 7">Z-7982</strain>
    </source>
</reference>
<keyword evidence="1" id="KW-0784">Thiamine biosynthesis</keyword>
<comment type="miscellaneous">
    <text evidence="1">Reaction mechanism of ThiL seems to utilize a direct, inline transfer of the gamma-phosphate of ATP to TMP rather than a phosphorylated enzyme intermediate.</text>
</comment>
<dbReference type="SUPFAM" id="SSF55326">
    <property type="entry name" value="PurM N-terminal domain-like"/>
    <property type="match status" value="1"/>
</dbReference>
<feature type="binding site" evidence="1">
    <location>
        <position position="128"/>
    </location>
    <ligand>
        <name>Mg(2+)</name>
        <dbReference type="ChEBI" id="CHEBI:18420"/>
        <label>1</label>
    </ligand>
</feature>
<reference evidence="5 9" key="3">
    <citation type="submission" date="2018-10" db="EMBL/GenBank/DDBJ databases">
        <title>Cultivation of a novel Methanohalophilus strain from Kebrit Deep of the Red Sea and a genomic comparison of members of the genus Methanohalophilus.</title>
        <authorList>
            <person name="Guan Y."/>
            <person name="Ngugi D.K."/>
            <person name="Stingl U."/>
        </authorList>
    </citation>
    <scope>NUCLEOTIDE SEQUENCE [LARGE SCALE GENOMIC DNA]</scope>
    <source>
        <strain evidence="5 9">DSM 3094</strain>
    </source>
</reference>
<keyword evidence="1" id="KW-0067">ATP-binding</keyword>
<dbReference type="Gene3D" id="3.30.1330.10">
    <property type="entry name" value="PurM-like, N-terminal domain"/>
    <property type="match status" value="1"/>
</dbReference>
<dbReference type="EMBL" id="FNMU01000001">
    <property type="protein sequence ID" value="SDW04102.1"/>
    <property type="molecule type" value="Genomic_DNA"/>
</dbReference>
<feature type="domain" description="PurM-like N-terminal" evidence="2">
    <location>
        <begin position="35"/>
        <end position="145"/>
    </location>
</feature>
<feature type="binding site" evidence="1">
    <location>
        <position position="218"/>
    </location>
    <ligand>
        <name>ATP</name>
        <dbReference type="ChEBI" id="CHEBI:30616"/>
    </ligand>
</feature>
<evidence type="ECO:0000313" key="4">
    <source>
        <dbReference type="EMBL" id="APH38362.1"/>
    </source>
</evidence>
<dbReference type="Gene3D" id="3.90.650.10">
    <property type="entry name" value="PurM-like C-terminal domain"/>
    <property type="match status" value="1"/>
</dbReference>
<dbReference type="PIRSF" id="PIRSF005303">
    <property type="entry name" value="Thiam_monoph_kin"/>
    <property type="match status" value="1"/>
</dbReference>
<feature type="binding site" evidence="1">
    <location>
        <position position="80"/>
    </location>
    <ligand>
        <name>Mg(2+)</name>
        <dbReference type="ChEBI" id="CHEBI:18420"/>
        <label>3</label>
    </ligand>
</feature>
<feature type="binding site" evidence="1">
    <location>
        <position position="52"/>
    </location>
    <ligand>
        <name>Mg(2+)</name>
        <dbReference type="ChEBI" id="CHEBI:18420"/>
        <label>1</label>
    </ligand>
</feature>
<comment type="pathway">
    <text evidence="1">Cofactor biosynthesis; thiamine diphosphate biosynthesis; thiamine diphosphate from thiamine phosphate: step 1/1.</text>
</comment>
<evidence type="ECO:0000313" key="8">
    <source>
        <dbReference type="Proteomes" id="UP000198669"/>
    </source>
</evidence>
<name>A0A1L3Q0G1_9EURY</name>
<feature type="binding site" evidence="1">
    <location>
        <position position="320"/>
    </location>
    <ligand>
        <name>substrate</name>
    </ligand>
</feature>
<dbReference type="GO" id="GO:0005524">
    <property type="term" value="F:ATP binding"/>
    <property type="evidence" value="ECO:0007669"/>
    <property type="project" value="UniProtKB-UniRule"/>
</dbReference>
<dbReference type="GO" id="GO:0009229">
    <property type="term" value="P:thiamine diphosphate biosynthetic process"/>
    <property type="evidence" value="ECO:0007669"/>
    <property type="project" value="UniProtKB-UniRule"/>
</dbReference>
<evidence type="ECO:0000256" key="1">
    <source>
        <dbReference type="HAMAP-Rule" id="MF_02128"/>
    </source>
</evidence>
<dbReference type="EC" id="2.7.4.16" evidence="1"/>
<dbReference type="NCBIfam" id="TIGR01379">
    <property type="entry name" value="thiL"/>
    <property type="match status" value="1"/>
</dbReference>
<keyword evidence="1" id="KW-0460">Magnesium</keyword>
<dbReference type="OrthoDB" id="45909at2157"/>
<evidence type="ECO:0000259" key="2">
    <source>
        <dbReference type="Pfam" id="PF00586"/>
    </source>
</evidence>
<evidence type="ECO:0000313" key="9">
    <source>
        <dbReference type="Proteomes" id="UP000267921"/>
    </source>
</evidence>
<reference evidence="6 8" key="2">
    <citation type="submission" date="2016-10" db="EMBL/GenBank/DDBJ databases">
        <authorList>
            <person name="de Groot N.N."/>
        </authorList>
    </citation>
    <scope>NUCLEOTIDE SEQUENCE [LARGE SCALE GENOMIC DNA]</scope>
    <source>
        <strain evidence="6 8">Z-7982</strain>
    </source>
</reference>
<dbReference type="STRING" id="2177.BHR79_01910"/>
<dbReference type="InterPro" id="IPR016188">
    <property type="entry name" value="PurM-like_N"/>
</dbReference>
<feature type="binding site" evidence="1">
    <location>
        <position position="80"/>
    </location>
    <ligand>
        <name>Mg(2+)</name>
        <dbReference type="ChEBI" id="CHEBI:18420"/>
        <label>2</label>
    </ligand>
</feature>
<dbReference type="KEGG" id="mhaz:BHR79_01910"/>
<dbReference type="Pfam" id="PF00586">
    <property type="entry name" value="AIRS"/>
    <property type="match status" value="1"/>
</dbReference>
<dbReference type="Proteomes" id="UP000267921">
    <property type="component" value="Unassembled WGS sequence"/>
</dbReference>
<proteinExistence type="inferred from homology"/>
<dbReference type="PANTHER" id="PTHR30270:SF3">
    <property type="entry name" value="THIAMINE-MONOPHOSPHATE KINASE"/>
    <property type="match status" value="1"/>
</dbReference>
<feature type="binding site" evidence="1">
    <location>
        <position position="36"/>
    </location>
    <ligand>
        <name>Mg(2+)</name>
        <dbReference type="ChEBI" id="CHEBI:18420"/>
        <label>3</label>
    </ligand>
</feature>
<accession>A0A1L3Q0G1</accession>
<sequence>MVSTIKDIDERAFIAQLSSIFGRGNRELSVPAGDDDCAVLEFGGEYLVVTTDMLHQKTDFPDTMTPWQIGWMAAAVNFSDIAAMGGQPLGLLAAVGYPQNMSLEDAGEIARGMRDCAEFCETSVIGGDVDSHEELTITGTALGRVSKEELLTRKGAKPGDLVCVTGTLGGAGAALEAYLKNMDVDYDFMKPLLEPVPRIAEGRMLAKSGAVTSAMDTSDGLALSLYDLASVNEVGFVLREELLPVDRRVSEIASSEKEALEMALYSGGDFELLVTVSKDMFEALQAESYLTVVGEIVDIDAGISLVGKDGANFAINRKGYLHIGTSDQI</sequence>
<feature type="domain" description="PurM-like C-terminal" evidence="3">
    <location>
        <begin position="157"/>
        <end position="298"/>
    </location>
</feature>
<comment type="function">
    <text evidence="1">Catalyzes the ATP-dependent phosphorylation of thiamine-monophosphate (TMP) to form thiamine-pyrophosphate (TPP), the active form of vitamin B1.</text>
</comment>
<dbReference type="HAMAP" id="MF_02128">
    <property type="entry name" value="TMP_kinase"/>
    <property type="match status" value="1"/>
</dbReference>
<dbReference type="GO" id="GO:0009030">
    <property type="term" value="F:thiamine-phosphate kinase activity"/>
    <property type="evidence" value="ECO:0007669"/>
    <property type="project" value="UniProtKB-UniRule"/>
</dbReference>